<dbReference type="InterPro" id="IPR036390">
    <property type="entry name" value="WH_DNA-bd_sf"/>
</dbReference>
<evidence type="ECO:0008006" key="3">
    <source>
        <dbReference type="Google" id="ProtNLM"/>
    </source>
</evidence>
<proteinExistence type="predicted"/>
<dbReference type="RefSeq" id="WP_241374117.1">
    <property type="nucleotide sequence ID" value="NZ_FNBC01000003.1"/>
</dbReference>
<keyword evidence="2" id="KW-1185">Reference proteome</keyword>
<protein>
    <recommendedName>
        <fullName evidence="3">FeoC like transcriptional regulator</fullName>
    </recommendedName>
</protein>
<evidence type="ECO:0000313" key="2">
    <source>
        <dbReference type="Proteomes" id="UP000199446"/>
    </source>
</evidence>
<dbReference type="InterPro" id="IPR036388">
    <property type="entry name" value="WH-like_DNA-bd_sf"/>
</dbReference>
<dbReference type="SUPFAM" id="SSF46785">
    <property type="entry name" value="Winged helix' DNA-binding domain"/>
    <property type="match status" value="1"/>
</dbReference>
<evidence type="ECO:0000313" key="1">
    <source>
        <dbReference type="EMBL" id="SDE52363.1"/>
    </source>
</evidence>
<dbReference type="Gene3D" id="1.10.10.10">
    <property type="entry name" value="Winged helix-like DNA-binding domain superfamily/Winged helix DNA-binding domain"/>
    <property type="match status" value="1"/>
</dbReference>
<dbReference type="STRING" id="482827.SAMN04488243_10335"/>
<sequence length="72" mass="7796">MIQEALALLATPKTPSELARALGLRPETAELLLRHLEAKGYARPLNCGTACGRCAFKELCGDPAKVHWVRAP</sequence>
<name>A0A1G7DLL8_9DEIN</name>
<dbReference type="AlphaFoldDB" id="A0A1G7DLL8"/>
<dbReference type="Proteomes" id="UP000199446">
    <property type="component" value="Unassembled WGS sequence"/>
</dbReference>
<reference evidence="2" key="1">
    <citation type="submission" date="2016-10" db="EMBL/GenBank/DDBJ databases">
        <authorList>
            <person name="Varghese N."/>
            <person name="Submissions S."/>
        </authorList>
    </citation>
    <scope>NUCLEOTIDE SEQUENCE [LARGE SCALE GENOMIC DNA]</scope>
    <source>
        <strain evidence="2">CGMCC 1.6992</strain>
    </source>
</reference>
<accession>A0A1G7DLL8</accession>
<organism evidence="1 2">
    <name type="scientific">Thermus arciformis</name>
    <dbReference type="NCBI Taxonomy" id="482827"/>
    <lineage>
        <taxon>Bacteria</taxon>
        <taxon>Thermotogati</taxon>
        <taxon>Deinococcota</taxon>
        <taxon>Deinococci</taxon>
        <taxon>Thermales</taxon>
        <taxon>Thermaceae</taxon>
        <taxon>Thermus</taxon>
    </lineage>
</organism>
<dbReference type="EMBL" id="FNBC01000003">
    <property type="protein sequence ID" value="SDE52363.1"/>
    <property type="molecule type" value="Genomic_DNA"/>
</dbReference>
<gene>
    <name evidence="1" type="ORF">SAMN04488243_10335</name>
</gene>